<keyword evidence="2" id="KW-1185">Reference proteome</keyword>
<accession>A0ABR3MT71</accession>
<dbReference type="Proteomes" id="UP001558613">
    <property type="component" value="Unassembled WGS sequence"/>
</dbReference>
<evidence type="ECO:0000313" key="1">
    <source>
        <dbReference type="EMBL" id="KAL1267842.1"/>
    </source>
</evidence>
<organism evidence="1 2">
    <name type="scientific">Cirrhinus molitorella</name>
    <name type="common">mud carp</name>
    <dbReference type="NCBI Taxonomy" id="172907"/>
    <lineage>
        <taxon>Eukaryota</taxon>
        <taxon>Metazoa</taxon>
        <taxon>Chordata</taxon>
        <taxon>Craniata</taxon>
        <taxon>Vertebrata</taxon>
        <taxon>Euteleostomi</taxon>
        <taxon>Actinopterygii</taxon>
        <taxon>Neopterygii</taxon>
        <taxon>Teleostei</taxon>
        <taxon>Ostariophysi</taxon>
        <taxon>Cypriniformes</taxon>
        <taxon>Cyprinidae</taxon>
        <taxon>Labeoninae</taxon>
        <taxon>Labeonini</taxon>
        <taxon>Cirrhinus</taxon>
    </lineage>
</organism>
<comment type="caution">
    <text evidence="1">The sequence shown here is derived from an EMBL/GenBank/DDBJ whole genome shotgun (WGS) entry which is preliminary data.</text>
</comment>
<name>A0ABR3MT71_9TELE</name>
<evidence type="ECO:0008006" key="3">
    <source>
        <dbReference type="Google" id="ProtNLM"/>
    </source>
</evidence>
<reference evidence="1 2" key="1">
    <citation type="submission" date="2023-09" db="EMBL/GenBank/DDBJ databases">
        <authorList>
            <person name="Wang M."/>
        </authorList>
    </citation>
    <scope>NUCLEOTIDE SEQUENCE [LARGE SCALE GENOMIC DNA]</scope>
    <source>
        <strain evidence="1">GT-2023</strain>
        <tissue evidence="1">Liver</tissue>
    </source>
</reference>
<dbReference type="EMBL" id="JAYMGO010000009">
    <property type="protein sequence ID" value="KAL1267842.1"/>
    <property type="molecule type" value="Genomic_DNA"/>
</dbReference>
<gene>
    <name evidence="1" type="ORF">QQF64_033205</name>
</gene>
<evidence type="ECO:0000313" key="2">
    <source>
        <dbReference type="Proteomes" id="UP001558613"/>
    </source>
</evidence>
<proteinExistence type="predicted"/>
<protein>
    <recommendedName>
        <fullName evidence="3">Secreted protein</fullName>
    </recommendedName>
</protein>
<sequence length="123" mass="13568">MVQSGQIGVWLCFAQSFSTLDSSSHSTAGEILGAGRGCSPTLLPNYSEKRNRKGDFTDNLSRREIPCPLTAVSDPFSTLARRCTLLLCGVSPLRLGSQTTSVQREFCRVQRLNLDKIRQVTFI</sequence>